<dbReference type="AlphaFoldDB" id="A0A069E6Q8"/>
<dbReference type="PANTHER" id="PTHR40036">
    <property type="entry name" value="MACROCIN O-METHYLTRANSFERASE"/>
    <property type="match status" value="1"/>
</dbReference>
<dbReference type="eggNOG" id="COG4122">
    <property type="taxonomic scope" value="Bacteria"/>
</dbReference>
<reference evidence="1 2" key="1">
    <citation type="journal article" date="2014" name="Antonie Van Leeuwenhoek">
        <title>Hyphomonas beringensis sp. nov. and Hyphomonas chukchiensis sp. nov., isolated from surface seawater of the Bering Sea and Chukchi Sea.</title>
        <authorList>
            <person name="Li C."/>
            <person name="Lai Q."/>
            <person name="Li G."/>
            <person name="Dong C."/>
            <person name="Wang J."/>
            <person name="Liao Y."/>
            <person name="Shao Z."/>
        </authorList>
    </citation>
    <scope>NUCLEOTIDE SEQUENCE [LARGE SCALE GENOMIC DNA]</scope>
    <source>
        <strain evidence="1 2">MHS-3</strain>
    </source>
</reference>
<dbReference type="STRING" id="1280949.HAD_08555"/>
<dbReference type="InterPro" id="IPR029063">
    <property type="entry name" value="SAM-dependent_MTases_sf"/>
</dbReference>
<proteinExistence type="predicted"/>
<dbReference type="EMBL" id="ARYH01000001">
    <property type="protein sequence ID" value="KCZ85722.1"/>
    <property type="molecule type" value="Genomic_DNA"/>
</dbReference>
<dbReference type="PANTHER" id="PTHR40036:SF1">
    <property type="entry name" value="MACROCIN O-METHYLTRANSFERASE"/>
    <property type="match status" value="1"/>
</dbReference>
<dbReference type="Gene3D" id="3.40.50.150">
    <property type="entry name" value="Vaccinia Virus protein VP39"/>
    <property type="match status" value="1"/>
</dbReference>
<evidence type="ECO:0008006" key="3">
    <source>
        <dbReference type="Google" id="ProtNLM"/>
    </source>
</evidence>
<comment type="caution">
    <text evidence="1">The sequence shown here is derived from an EMBL/GenBank/DDBJ whole genome shotgun (WGS) entry which is preliminary data.</text>
</comment>
<evidence type="ECO:0000313" key="2">
    <source>
        <dbReference type="Proteomes" id="UP000027446"/>
    </source>
</evidence>
<dbReference type="Pfam" id="PF05711">
    <property type="entry name" value="TylF"/>
    <property type="match status" value="1"/>
</dbReference>
<gene>
    <name evidence="1" type="ORF">HAD_08555</name>
</gene>
<protein>
    <recommendedName>
        <fullName evidence="3">Methyltransferase</fullName>
    </recommendedName>
</protein>
<dbReference type="PATRIC" id="fig|1280949.3.peg.1745"/>
<dbReference type="Proteomes" id="UP000027446">
    <property type="component" value="Unassembled WGS sequence"/>
</dbReference>
<dbReference type="InterPro" id="IPR008884">
    <property type="entry name" value="TylF_MeTrfase"/>
</dbReference>
<organism evidence="1 2">
    <name type="scientific">Hyphomonas adhaerens MHS-3</name>
    <dbReference type="NCBI Taxonomy" id="1280949"/>
    <lineage>
        <taxon>Bacteria</taxon>
        <taxon>Pseudomonadati</taxon>
        <taxon>Pseudomonadota</taxon>
        <taxon>Alphaproteobacteria</taxon>
        <taxon>Hyphomonadales</taxon>
        <taxon>Hyphomonadaceae</taxon>
        <taxon>Hyphomonas</taxon>
    </lineage>
</organism>
<accession>A0A069E6Q8</accession>
<evidence type="ECO:0000313" key="1">
    <source>
        <dbReference type="EMBL" id="KCZ85722.1"/>
    </source>
</evidence>
<keyword evidence="2" id="KW-1185">Reference proteome</keyword>
<name>A0A069E6Q8_9PROT</name>
<sequence>MFSIAKNSHWLQTLAAKMITSVHPSIRHNVEKIEGLQKAFYLTNLESIPGDYMEFGMFEGTSFIGAFEANRKTGTSESPKRKFWGYDSFEGFKYSDEKDRHPFFREGDFKSSYDKVSKRIRKHFKDAAPWAITKGYVEDTIGGKTAAEIGIPKVAVALVDLDLGAPARVCLEVMSGSLQRGSIIIFDDYFAYQGRLDRGVAKAFEDFKVDHPRFVFRRLFDYGMGGQAYIVADDGTPED</sequence>